<comment type="caution">
    <text evidence="2">The sequence shown here is derived from an EMBL/GenBank/DDBJ whole genome shotgun (WGS) entry which is preliminary data.</text>
</comment>
<dbReference type="InterPro" id="IPR009057">
    <property type="entry name" value="Homeodomain-like_sf"/>
</dbReference>
<dbReference type="Proteomes" id="UP000551616">
    <property type="component" value="Unassembled WGS sequence"/>
</dbReference>
<feature type="coiled-coil region" evidence="1">
    <location>
        <begin position="62"/>
        <end position="92"/>
    </location>
</feature>
<dbReference type="SUPFAM" id="SSF46689">
    <property type="entry name" value="Homeodomain-like"/>
    <property type="match status" value="1"/>
</dbReference>
<sequence>MDEQAKRKRPTYSDEFKQDAVRLVVEEGYSFKKACQAVAVCEATLRSWHVKLDPPPEPCGENATMEEMQAELKRLRRQLKQTEMEREILKKSCARQSSGKGE</sequence>
<dbReference type="Gene3D" id="1.10.10.60">
    <property type="entry name" value="Homeodomain-like"/>
    <property type="match status" value="1"/>
</dbReference>
<gene>
    <name evidence="2" type="ORF">HOV93_09670</name>
</gene>
<dbReference type="PANTHER" id="PTHR33215:SF13">
    <property type="entry name" value="PROTEIN DISTAL ANTENNA"/>
    <property type="match status" value="1"/>
</dbReference>
<dbReference type="RefSeq" id="WP_207395293.1">
    <property type="nucleotide sequence ID" value="NZ_JABRWO010000002.1"/>
</dbReference>
<dbReference type="Pfam" id="PF01527">
    <property type="entry name" value="HTH_Tnp_1"/>
    <property type="match status" value="1"/>
</dbReference>
<dbReference type="InterPro" id="IPR051839">
    <property type="entry name" value="RD_transcriptional_regulator"/>
</dbReference>
<dbReference type="InterPro" id="IPR002514">
    <property type="entry name" value="Transposase_8"/>
</dbReference>
<reference evidence="2 3" key="1">
    <citation type="submission" date="2020-05" db="EMBL/GenBank/DDBJ databases">
        <title>Bremerella alba sp. nov., a novel planctomycete isolated from the surface of the macroalga Fucus spiralis.</title>
        <authorList>
            <person name="Godinho O."/>
            <person name="Botelho R."/>
            <person name="Albuquerque L."/>
            <person name="Wiegand S."/>
            <person name="Da Costa M.S."/>
            <person name="Lobo-Da-Cunha A."/>
            <person name="Jogler C."/>
            <person name="Lage O.M."/>
        </authorList>
    </citation>
    <scope>NUCLEOTIDE SEQUENCE [LARGE SCALE GENOMIC DNA]</scope>
    <source>
        <strain evidence="2 3">FF15</strain>
    </source>
</reference>
<dbReference type="EMBL" id="JABRWO010000002">
    <property type="protein sequence ID" value="MBA2113814.1"/>
    <property type="molecule type" value="Genomic_DNA"/>
</dbReference>
<keyword evidence="3" id="KW-1185">Reference proteome</keyword>
<dbReference type="AlphaFoldDB" id="A0A7V8V363"/>
<dbReference type="GO" id="GO:0006313">
    <property type="term" value="P:DNA transposition"/>
    <property type="evidence" value="ECO:0007669"/>
    <property type="project" value="InterPro"/>
</dbReference>
<name>A0A7V8V363_9BACT</name>
<dbReference type="GO" id="GO:0004803">
    <property type="term" value="F:transposase activity"/>
    <property type="evidence" value="ECO:0007669"/>
    <property type="project" value="InterPro"/>
</dbReference>
<evidence type="ECO:0008006" key="4">
    <source>
        <dbReference type="Google" id="ProtNLM"/>
    </source>
</evidence>
<dbReference type="PANTHER" id="PTHR33215">
    <property type="entry name" value="PROTEIN DISTAL ANTENNA"/>
    <property type="match status" value="1"/>
</dbReference>
<evidence type="ECO:0000256" key="1">
    <source>
        <dbReference type="SAM" id="Coils"/>
    </source>
</evidence>
<proteinExistence type="predicted"/>
<organism evidence="2 3">
    <name type="scientific">Bremerella alba</name>
    <dbReference type="NCBI Taxonomy" id="980252"/>
    <lineage>
        <taxon>Bacteria</taxon>
        <taxon>Pseudomonadati</taxon>
        <taxon>Planctomycetota</taxon>
        <taxon>Planctomycetia</taxon>
        <taxon>Pirellulales</taxon>
        <taxon>Pirellulaceae</taxon>
        <taxon>Bremerella</taxon>
    </lineage>
</organism>
<protein>
    <recommendedName>
        <fullName evidence="4">Transposase</fullName>
    </recommendedName>
</protein>
<keyword evidence="1" id="KW-0175">Coiled coil</keyword>
<accession>A0A7V8V363</accession>
<dbReference type="GO" id="GO:0003677">
    <property type="term" value="F:DNA binding"/>
    <property type="evidence" value="ECO:0007669"/>
    <property type="project" value="InterPro"/>
</dbReference>
<evidence type="ECO:0000313" key="3">
    <source>
        <dbReference type="Proteomes" id="UP000551616"/>
    </source>
</evidence>
<evidence type="ECO:0000313" key="2">
    <source>
        <dbReference type="EMBL" id="MBA2113814.1"/>
    </source>
</evidence>